<sequence>MASVVGDRLRLVVKVLGSLVVDEVGQATRLRRRAKQDGWPPTEAGDASAGAPAEPGGPPTGAAGAEQRRARAVRQALESLGPFYVKLGQILSTRPDMVPQSIRDELQNLHDQVDIQPFSVFEPVLARDLGPDWKLRFDDIDTVAPLGAASLAQVYRVTLPGGRPAVVKIQRPGIREGVLADMALMRRASRIVARVAPRFNEVIDIEAMLGSVFDAMEPELDFTGEAHNMDEAREHIRPFRSLEVPRVLHASPRVLVQSLAAGTSVRHIDRAHFTDAERIEIGKDLLRFMYHGYFVHRFFHADPHAGNVFAAPGAPATVIDWGMVGRLDRRTSLQLLPLFMTLAQNDGAGLAQHWAEMGRMTPWSNMPAFTADMAAFVPKVSHLSLEDLNFGVSLTTVLAKATKRGIGSPPAVSLLGKSFANLDGSVRCLAPEITLPEVFQGEVPKILFALGREFLGRNQFARNTMEVMLAAVTSPEQVRGVLADIANRQFALNIHEPRTPAAMGGQRATRPSGGLLALGALAVLLGRRRSR</sequence>
<dbReference type="InterPro" id="IPR050154">
    <property type="entry name" value="UbiB_kinase"/>
</dbReference>
<feature type="compositionally biased region" description="Low complexity" evidence="2">
    <location>
        <begin position="43"/>
        <end position="65"/>
    </location>
</feature>
<evidence type="ECO:0000256" key="1">
    <source>
        <dbReference type="ARBA" id="ARBA00009670"/>
    </source>
</evidence>
<evidence type="ECO:0000256" key="2">
    <source>
        <dbReference type="SAM" id="MobiDB-lite"/>
    </source>
</evidence>
<dbReference type="RefSeq" id="WP_188182407.1">
    <property type="nucleotide sequence ID" value="NZ_JACVQF010000199.1"/>
</dbReference>
<reference evidence="4" key="2">
    <citation type="submission" date="2020-09" db="EMBL/GenBank/DDBJ databases">
        <authorList>
            <person name="Luo X."/>
        </authorList>
    </citation>
    <scope>NUCLEOTIDE SEQUENCE</scope>
    <source>
        <strain evidence="4">TRM S81-3</strain>
    </source>
</reference>
<organism evidence="4 5">
    <name type="scientific">Streptomyces griseicoloratus</name>
    <dbReference type="NCBI Taxonomy" id="2752516"/>
    <lineage>
        <taxon>Bacteria</taxon>
        <taxon>Bacillati</taxon>
        <taxon>Actinomycetota</taxon>
        <taxon>Actinomycetes</taxon>
        <taxon>Kitasatosporales</taxon>
        <taxon>Streptomycetaceae</taxon>
        <taxon>Streptomyces</taxon>
    </lineage>
</organism>
<dbReference type="AlphaFoldDB" id="A0A926L5G5"/>
<dbReference type="InterPro" id="IPR004147">
    <property type="entry name" value="ABC1_dom"/>
</dbReference>
<comment type="similarity">
    <text evidence="1">Belongs to the protein kinase superfamily. ADCK protein kinase family.</text>
</comment>
<accession>A0A926L5G5</accession>
<name>A0A926L5G5_9ACTN</name>
<dbReference type="EMBL" id="JACVQF010000199">
    <property type="protein sequence ID" value="MBD0421444.1"/>
    <property type="molecule type" value="Genomic_DNA"/>
</dbReference>
<comment type="caution">
    <text evidence="4">The sequence shown here is derived from an EMBL/GenBank/DDBJ whole genome shotgun (WGS) entry which is preliminary data.</text>
</comment>
<protein>
    <submittedName>
        <fullName evidence="4">AarF/ABC1/UbiB kinase family protein</fullName>
    </submittedName>
</protein>
<evidence type="ECO:0000313" key="4">
    <source>
        <dbReference type="EMBL" id="MBD0421444.1"/>
    </source>
</evidence>
<dbReference type="Proteomes" id="UP000621210">
    <property type="component" value="Unassembled WGS sequence"/>
</dbReference>
<dbReference type="PANTHER" id="PTHR10566">
    <property type="entry name" value="CHAPERONE-ACTIVITY OF BC1 COMPLEX CABC1 -RELATED"/>
    <property type="match status" value="1"/>
</dbReference>
<evidence type="ECO:0000313" key="5">
    <source>
        <dbReference type="Proteomes" id="UP000621210"/>
    </source>
</evidence>
<reference evidence="4" key="1">
    <citation type="submission" date="2020-09" db="EMBL/GenBank/DDBJ databases">
        <title>Streptomyces grisecoloratus sp. nov., isolated from cotton soil.</title>
        <authorList>
            <person name="Xing L."/>
        </authorList>
    </citation>
    <scope>NUCLEOTIDE SEQUENCE</scope>
    <source>
        <strain evidence="4">TRM S81-3</strain>
    </source>
</reference>
<keyword evidence="4" id="KW-0418">Kinase</keyword>
<feature type="region of interest" description="Disordered" evidence="2">
    <location>
        <begin position="30"/>
        <end position="67"/>
    </location>
</feature>
<keyword evidence="5" id="KW-1185">Reference proteome</keyword>
<evidence type="ECO:0000259" key="3">
    <source>
        <dbReference type="Pfam" id="PF03109"/>
    </source>
</evidence>
<gene>
    <name evidence="4" type="ORF">H0H10_20175</name>
</gene>
<proteinExistence type="inferred from homology"/>
<keyword evidence="4" id="KW-0808">Transferase</keyword>
<dbReference type="InterPro" id="IPR011009">
    <property type="entry name" value="Kinase-like_dom_sf"/>
</dbReference>
<dbReference type="SUPFAM" id="SSF56112">
    <property type="entry name" value="Protein kinase-like (PK-like)"/>
    <property type="match status" value="1"/>
</dbReference>
<dbReference type="PANTHER" id="PTHR10566:SF113">
    <property type="entry name" value="PROTEIN ACTIVITY OF BC1 COMPLEX KINASE 7, CHLOROPLASTIC"/>
    <property type="match status" value="1"/>
</dbReference>
<dbReference type="GO" id="GO:0016301">
    <property type="term" value="F:kinase activity"/>
    <property type="evidence" value="ECO:0007669"/>
    <property type="project" value="UniProtKB-KW"/>
</dbReference>
<feature type="domain" description="ABC1 atypical kinase-like" evidence="3">
    <location>
        <begin position="109"/>
        <end position="352"/>
    </location>
</feature>
<dbReference type="CDD" id="cd05121">
    <property type="entry name" value="ABC1_ADCK3-like"/>
    <property type="match status" value="1"/>
</dbReference>
<dbReference type="Pfam" id="PF03109">
    <property type="entry name" value="ABC1"/>
    <property type="match status" value="1"/>
</dbReference>